<feature type="non-terminal residue" evidence="2">
    <location>
        <position position="1"/>
    </location>
</feature>
<name>X1HTV8_9ZZZZ</name>
<organism evidence="2">
    <name type="scientific">marine sediment metagenome</name>
    <dbReference type="NCBI Taxonomy" id="412755"/>
    <lineage>
        <taxon>unclassified sequences</taxon>
        <taxon>metagenomes</taxon>
        <taxon>ecological metagenomes</taxon>
    </lineage>
</organism>
<reference evidence="2" key="1">
    <citation type="journal article" date="2014" name="Front. Microbiol.">
        <title>High frequency of phylogenetically diverse reductive dehalogenase-homologous genes in deep subseafloor sedimentary metagenomes.</title>
        <authorList>
            <person name="Kawai M."/>
            <person name="Futagami T."/>
            <person name="Toyoda A."/>
            <person name="Takaki Y."/>
            <person name="Nishi S."/>
            <person name="Hori S."/>
            <person name="Arai W."/>
            <person name="Tsubouchi T."/>
            <person name="Morono Y."/>
            <person name="Uchiyama I."/>
            <person name="Ito T."/>
            <person name="Fujiyama A."/>
            <person name="Inagaki F."/>
            <person name="Takami H."/>
        </authorList>
    </citation>
    <scope>NUCLEOTIDE SEQUENCE</scope>
    <source>
        <strain evidence="2">Expedition CK06-06</strain>
    </source>
</reference>
<evidence type="ECO:0000313" key="2">
    <source>
        <dbReference type="EMBL" id="GAH60470.1"/>
    </source>
</evidence>
<accession>X1HTV8</accession>
<protein>
    <submittedName>
        <fullName evidence="2">Uncharacterized protein</fullName>
    </submittedName>
</protein>
<gene>
    <name evidence="2" type="ORF">S03H2_31053</name>
</gene>
<dbReference type="AlphaFoldDB" id="X1HTV8"/>
<proteinExistence type="predicted"/>
<sequence>WLVNLCEHIRFILLGTIAWNEPSCKAQVEQQMSGKPWQRGKSGEGVADDGNAE</sequence>
<feature type="region of interest" description="Disordered" evidence="1">
    <location>
        <begin position="28"/>
        <end position="53"/>
    </location>
</feature>
<comment type="caution">
    <text evidence="2">The sequence shown here is derived from an EMBL/GenBank/DDBJ whole genome shotgun (WGS) entry which is preliminary data.</text>
</comment>
<dbReference type="EMBL" id="BARU01018810">
    <property type="protein sequence ID" value="GAH60470.1"/>
    <property type="molecule type" value="Genomic_DNA"/>
</dbReference>
<evidence type="ECO:0000256" key="1">
    <source>
        <dbReference type="SAM" id="MobiDB-lite"/>
    </source>
</evidence>